<sequence length="228" mass="26264">MPSYLRSISNSRSYSFPPCIDSLDYSSQSESELPDIDEEPFAHFLTPLAEGDDPYDPMSMSAGIFAPDGPRTSKASKFKSNVANKWARYVKGSHTQLHSRYHAPQLESLDEEDESFMQLEDVRLNDTPHVVTQITSPRITITEPTRGRAQELLTRRNRRRYSRTLSGHRHSWREPSPELFTVAESESEEDDILVLRRSKMKKSKETSTERRRSSRSRVRGDLSEKSRL</sequence>
<evidence type="ECO:0000313" key="2">
    <source>
        <dbReference type="EMBL" id="KAF1970627.1"/>
    </source>
</evidence>
<organism evidence="2 3">
    <name type="scientific">Bimuria novae-zelandiae CBS 107.79</name>
    <dbReference type="NCBI Taxonomy" id="1447943"/>
    <lineage>
        <taxon>Eukaryota</taxon>
        <taxon>Fungi</taxon>
        <taxon>Dikarya</taxon>
        <taxon>Ascomycota</taxon>
        <taxon>Pezizomycotina</taxon>
        <taxon>Dothideomycetes</taxon>
        <taxon>Pleosporomycetidae</taxon>
        <taxon>Pleosporales</taxon>
        <taxon>Massarineae</taxon>
        <taxon>Didymosphaeriaceae</taxon>
        <taxon>Bimuria</taxon>
    </lineage>
</organism>
<protein>
    <submittedName>
        <fullName evidence="2">Uncharacterized protein</fullName>
    </submittedName>
</protein>
<reference evidence="2" key="1">
    <citation type="journal article" date="2020" name="Stud. Mycol.">
        <title>101 Dothideomycetes genomes: a test case for predicting lifestyles and emergence of pathogens.</title>
        <authorList>
            <person name="Haridas S."/>
            <person name="Albert R."/>
            <person name="Binder M."/>
            <person name="Bloem J."/>
            <person name="Labutti K."/>
            <person name="Salamov A."/>
            <person name="Andreopoulos B."/>
            <person name="Baker S."/>
            <person name="Barry K."/>
            <person name="Bills G."/>
            <person name="Bluhm B."/>
            <person name="Cannon C."/>
            <person name="Castanera R."/>
            <person name="Culley D."/>
            <person name="Daum C."/>
            <person name="Ezra D."/>
            <person name="Gonzalez J."/>
            <person name="Henrissat B."/>
            <person name="Kuo A."/>
            <person name="Liang C."/>
            <person name="Lipzen A."/>
            <person name="Lutzoni F."/>
            <person name="Magnuson J."/>
            <person name="Mondo S."/>
            <person name="Nolan M."/>
            <person name="Ohm R."/>
            <person name="Pangilinan J."/>
            <person name="Park H.-J."/>
            <person name="Ramirez L."/>
            <person name="Alfaro M."/>
            <person name="Sun H."/>
            <person name="Tritt A."/>
            <person name="Yoshinaga Y."/>
            <person name="Zwiers L.-H."/>
            <person name="Turgeon B."/>
            <person name="Goodwin S."/>
            <person name="Spatafora J."/>
            <person name="Crous P."/>
            <person name="Grigoriev I."/>
        </authorList>
    </citation>
    <scope>NUCLEOTIDE SEQUENCE</scope>
    <source>
        <strain evidence="2">CBS 107.79</strain>
    </source>
</reference>
<gene>
    <name evidence="2" type="ORF">BU23DRAFT_205224</name>
</gene>
<dbReference type="EMBL" id="ML976699">
    <property type="protein sequence ID" value="KAF1970627.1"/>
    <property type="molecule type" value="Genomic_DNA"/>
</dbReference>
<feature type="compositionally biased region" description="Basic and acidic residues" evidence="1">
    <location>
        <begin position="218"/>
        <end position="228"/>
    </location>
</feature>
<accession>A0A6A5VBL0</accession>
<evidence type="ECO:0000313" key="3">
    <source>
        <dbReference type="Proteomes" id="UP000800036"/>
    </source>
</evidence>
<proteinExistence type="predicted"/>
<keyword evidence="3" id="KW-1185">Reference proteome</keyword>
<dbReference type="AlphaFoldDB" id="A0A6A5VBL0"/>
<feature type="region of interest" description="Disordered" evidence="1">
    <location>
        <begin position="179"/>
        <end position="228"/>
    </location>
</feature>
<dbReference type="Proteomes" id="UP000800036">
    <property type="component" value="Unassembled WGS sequence"/>
</dbReference>
<name>A0A6A5VBL0_9PLEO</name>
<dbReference type="OrthoDB" id="3439027at2759"/>
<evidence type="ECO:0000256" key="1">
    <source>
        <dbReference type="SAM" id="MobiDB-lite"/>
    </source>
</evidence>